<comment type="similarity">
    <text evidence="3">Belongs to the mitochondrion-specific ribosomal protein mS38 family.</text>
</comment>
<dbReference type="InterPro" id="IPR013177">
    <property type="entry name" value="Ribosomal_mS38_C"/>
</dbReference>
<evidence type="ECO:0000256" key="5">
    <source>
        <dbReference type="SAM" id="MobiDB-lite"/>
    </source>
</evidence>
<evidence type="ECO:0000256" key="2">
    <source>
        <dbReference type="ARBA" id="ARBA00023128"/>
    </source>
</evidence>
<gene>
    <name evidence="7" type="ORF">R1flu_011033</name>
</gene>
<keyword evidence="8" id="KW-1185">Reference proteome</keyword>
<reference evidence="7 8" key="1">
    <citation type="submission" date="2024-09" db="EMBL/GenBank/DDBJ databases">
        <title>Chromosome-scale assembly of Riccia fluitans.</title>
        <authorList>
            <person name="Paukszto L."/>
            <person name="Sawicki J."/>
            <person name="Karawczyk K."/>
            <person name="Piernik-Szablinska J."/>
            <person name="Szczecinska M."/>
            <person name="Mazdziarz M."/>
        </authorList>
    </citation>
    <scope>NUCLEOTIDE SEQUENCE [LARGE SCALE GENOMIC DNA]</scope>
    <source>
        <strain evidence="7">Rf_01</strain>
        <tissue evidence="7">Aerial parts of the thallus</tissue>
    </source>
</reference>
<organism evidence="7 8">
    <name type="scientific">Riccia fluitans</name>
    <dbReference type="NCBI Taxonomy" id="41844"/>
    <lineage>
        <taxon>Eukaryota</taxon>
        <taxon>Viridiplantae</taxon>
        <taxon>Streptophyta</taxon>
        <taxon>Embryophyta</taxon>
        <taxon>Marchantiophyta</taxon>
        <taxon>Marchantiopsida</taxon>
        <taxon>Marchantiidae</taxon>
        <taxon>Marchantiales</taxon>
        <taxon>Ricciaceae</taxon>
        <taxon>Riccia</taxon>
    </lineage>
</organism>
<evidence type="ECO:0000256" key="1">
    <source>
        <dbReference type="ARBA" id="ARBA00004173"/>
    </source>
</evidence>
<dbReference type="Pfam" id="PF08213">
    <property type="entry name" value="COX24_C"/>
    <property type="match status" value="1"/>
</dbReference>
<accession>A0ABD1Z6N9</accession>
<dbReference type="AlphaFoldDB" id="A0ABD1Z6N9"/>
<feature type="domain" description="Ribosomal protein mS38 C-terminal" evidence="6">
    <location>
        <begin position="210"/>
        <end position="239"/>
    </location>
</feature>
<comment type="caution">
    <text evidence="7">The sequence shown here is derived from an EMBL/GenBank/DDBJ whole genome shotgun (WGS) entry which is preliminary data.</text>
</comment>
<name>A0ABD1Z6N9_9MARC</name>
<dbReference type="PANTHER" id="PTHR32035:SF3">
    <property type="entry name" value="SMALL RIBOSOMAL SUBUNIT PROTEIN MS38"/>
    <property type="match status" value="1"/>
</dbReference>
<dbReference type="SMART" id="SM01155">
    <property type="entry name" value="DUF1713"/>
    <property type="match status" value="1"/>
</dbReference>
<dbReference type="PANTHER" id="PTHR32035">
    <property type="entry name" value="AURORA KINASE A-INTERACTING PROTEIN"/>
    <property type="match status" value="1"/>
</dbReference>
<evidence type="ECO:0000256" key="4">
    <source>
        <dbReference type="ARBA" id="ARBA00035682"/>
    </source>
</evidence>
<protein>
    <recommendedName>
        <fullName evidence="4">Small ribosomal subunit protein mS38</fullName>
    </recommendedName>
</protein>
<evidence type="ECO:0000259" key="6">
    <source>
        <dbReference type="SMART" id="SM01155"/>
    </source>
</evidence>
<evidence type="ECO:0000313" key="7">
    <source>
        <dbReference type="EMBL" id="KAL2643446.1"/>
    </source>
</evidence>
<dbReference type="EMBL" id="JBHFFA010000002">
    <property type="protein sequence ID" value="KAL2643446.1"/>
    <property type="molecule type" value="Genomic_DNA"/>
</dbReference>
<feature type="compositionally biased region" description="Basic residues" evidence="5">
    <location>
        <begin position="214"/>
        <end position="239"/>
    </location>
</feature>
<comment type="subcellular location">
    <subcellularLocation>
        <location evidence="1">Mitochondrion</location>
    </subcellularLocation>
</comment>
<evidence type="ECO:0000256" key="3">
    <source>
        <dbReference type="ARBA" id="ARBA00035647"/>
    </source>
</evidence>
<feature type="region of interest" description="Disordered" evidence="5">
    <location>
        <begin position="212"/>
        <end position="239"/>
    </location>
</feature>
<keyword evidence="2" id="KW-0496">Mitochondrion</keyword>
<dbReference type="GO" id="GO:0005739">
    <property type="term" value="C:mitochondrion"/>
    <property type="evidence" value="ECO:0007669"/>
    <property type="project" value="UniProtKB-SubCell"/>
</dbReference>
<dbReference type="Proteomes" id="UP001605036">
    <property type="component" value="Unassembled WGS sequence"/>
</dbReference>
<sequence length="239" mass="26832">MEAPGARSLALHAVRCIRRQLNFGARLDRLHRIAAPSVMTGMEDLVDLGYSNQGEVTEVRKAQAMATDDTNSHLYALIATIKNGQVGHVPTGWDALLPKEARPISFLEKIDEFMLNSSQRELRDQLALVRRSGRDLFRLVPDLAESSREGSTLSTVVADGSGETCNDDCYRLQGLQPRKGGESKWTSLLGGVEEGLRLSLLPHESSISFECSSVKRKRKKKMNKHKQRKLRRRDRHRNS</sequence>
<proteinExistence type="inferred from homology"/>
<evidence type="ECO:0000313" key="8">
    <source>
        <dbReference type="Proteomes" id="UP001605036"/>
    </source>
</evidence>